<dbReference type="InterPro" id="IPR037146">
    <property type="entry name" value="Colicin/pyocin_DNase_dom_sf"/>
</dbReference>
<evidence type="ECO:0000256" key="5">
    <source>
        <dbReference type="ARBA" id="ARBA00022737"/>
    </source>
</evidence>
<keyword evidence="3" id="KW-0540">Nuclease</keyword>
<feature type="region of interest" description="Disordered" evidence="12">
    <location>
        <begin position="69"/>
        <end position="117"/>
    </location>
</feature>
<dbReference type="Pfam" id="PF05593">
    <property type="entry name" value="RHS_repeat"/>
    <property type="match status" value="8"/>
</dbReference>
<feature type="coiled-coil region" evidence="11">
    <location>
        <begin position="3103"/>
        <end position="3130"/>
    </location>
</feature>
<keyword evidence="16" id="KW-1185">Reference proteome</keyword>
<evidence type="ECO:0000256" key="10">
    <source>
        <dbReference type="ARBA" id="ARBA00023157"/>
    </source>
</evidence>
<dbReference type="GO" id="GO:0016787">
    <property type="term" value="F:hydrolase activity"/>
    <property type="evidence" value="ECO:0007669"/>
    <property type="project" value="UniProtKB-KW"/>
</dbReference>
<keyword evidence="5" id="KW-0677">Repeat</keyword>
<dbReference type="NCBIfam" id="TIGR01443">
    <property type="entry name" value="intein_Cterm"/>
    <property type="match status" value="1"/>
</dbReference>
<dbReference type="SUPFAM" id="SSF51294">
    <property type="entry name" value="Hedgehog/intein (Hint) domain"/>
    <property type="match status" value="1"/>
</dbReference>
<organism evidence="15 16">
    <name type="scientific">Actinacidiphila rubida</name>
    <dbReference type="NCBI Taxonomy" id="310780"/>
    <lineage>
        <taxon>Bacteria</taxon>
        <taxon>Bacillati</taxon>
        <taxon>Actinomycetota</taxon>
        <taxon>Actinomycetes</taxon>
        <taxon>Kitasatosporales</taxon>
        <taxon>Streptomycetaceae</taxon>
        <taxon>Actinacidiphila</taxon>
    </lineage>
</organism>
<dbReference type="InterPro" id="IPR030934">
    <property type="entry name" value="Intein_C"/>
</dbReference>
<dbReference type="InterPro" id="IPR031325">
    <property type="entry name" value="RHS_repeat"/>
</dbReference>
<dbReference type="NCBIfam" id="TIGR01643">
    <property type="entry name" value="YD_repeat_2x"/>
    <property type="match status" value="8"/>
</dbReference>
<dbReference type="CDD" id="cd00110">
    <property type="entry name" value="LamG"/>
    <property type="match status" value="2"/>
</dbReference>
<dbReference type="Gene3D" id="2.170.16.10">
    <property type="entry name" value="Hedgehog/Intein (Hint) domain"/>
    <property type="match status" value="2"/>
</dbReference>
<evidence type="ECO:0000313" key="16">
    <source>
        <dbReference type="Proteomes" id="UP000181951"/>
    </source>
</evidence>
<dbReference type="InterPro" id="IPR050708">
    <property type="entry name" value="T6SS_VgrG/RHS"/>
</dbReference>
<dbReference type="InterPro" id="IPR001791">
    <property type="entry name" value="Laminin_G"/>
</dbReference>
<keyword evidence="10" id="KW-1015">Disulfide bond</keyword>
<dbReference type="GO" id="GO:0042742">
    <property type="term" value="P:defense response to bacterium"/>
    <property type="evidence" value="ECO:0007669"/>
    <property type="project" value="UniProtKB-KW"/>
</dbReference>
<feature type="region of interest" description="Disordered" evidence="12">
    <location>
        <begin position="2143"/>
        <end position="2169"/>
    </location>
</feature>
<dbReference type="InterPro" id="IPR013320">
    <property type="entry name" value="ConA-like_dom_sf"/>
</dbReference>
<dbReference type="EMBL" id="FODD01000002">
    <property type="protein sequence ID" value="SEN17552.1"/>
    <property type="molecule type" value="Genomic_DNA"/>
</dbReference>
<dbReference type="SUPFAM" id="SSF49899">
    <property type="entry name" value="Concanavalin A-like lectins/glucanases"/>
    <property type="match status" value="3"/>
</dbReference>
<evidence type="ECO:0000256" key="3">
    <source>
        <dbReference type="ARBA" id="ARBA00022722"/>
    </source>
</evidence>
<dbReference type="PANTHER" id="PTHR32305:SF15">
    <property type="entry name" value="PROTEIN RHSA-RELATED"/>
    <property type="match status" value="1"/>
</dbReference>
<dbReference type="InterPro" id="IPR044925">
    <property type="entry name" value="His-Me_finger_sf"/>
</dbReference>
<evidence type="ECO:0000256" key="4">
    <source>
        <dbReference type="ARBA" id="ARBA00022729"/>
    </source>
</evidence>
<dbReference type="Gene3D" id="2.180.10.10">
    <property type="entry name" value="RHS repeat-associated core"/>
    <property type="match status" value="4"/>
</dbReference>
<feature type="compositionally biased region" description="Low complexity" evidence="12">
    <location>
        <begin position="78"/>
        <end position="93"/>
    </location>
</feature>
<dbReference type="InterPro" id="IPR006530">
    <property type="entry name" value="YD"/>
</dbReference>
<accession>A0A1H8EDF3</accession>
<sequence>MRSRRYRRSPARVRFHRRLHRAVALLALVAFAMLFTGEESYAVDRGFPALSVPTLKSVAAWLAHPASPQWGKLPRQQSGTAAGRSHSASSAATKARGGVGKQRHPGKGELPAAPQSYARKVAAGPSSGARLGYDARTSTRVPAKSTATSTYFQNADGSYSRRYSPLPVNYRAADGSWQPIDTTVVPAADGRWEERAGSAKVSFGANGADHDLVAMPIGGHRFGYGLNGAATVSPEVSGATVTYPGVLPHTDLTAQPTTVGVKESLVLNSPQAGTSWDFPLDLDGLTPSVGSDGSVGLRDSAGKLVGTIPAGYAFDSHVDPVSREHATTHAVRYTLRQSHGRSTLHMTLDPNWLHAANRVFPVTVDPSFGGAQAITTYAESGADGDHSMEQTIKVGSYDSGTHSAVSYLQFPTVGVDGSHITVSAATLNLYAVSSSTCTAERFDVAPASADWTPSGVTTYPGPGHGASIGNATPSTPNACANSAVDVSKGDWVTVTLAAATFNSWATGASADHGLAVYAATNDALHWKQFGSIYDVSYFPTLNLTYTGATLPQVVSTAPANNSTVTTHTPVLSAVAIIDPNLAVTQKYDFQVYDAAGTLVVDSGTITANSYTVPNGKLAWGKPYYWEVQAYDGTNYSPGPVWQELTTQVPQPLITSGLSQNTDGHGYDPATGNYTTSAVDANVSTPGPSLTITRDYNSLDPRTAGAFGAGWSSVLDAHATEQYDSTGAVTSVVVTYPDGSAVGYGKNSNGSFTPPQGRFATFATVTGGYSLTDKNATVYLFTHALGSGGYGITSITDANGRAENFTYTGNQVTAMTSAVSGRALHVVWATPSGGSAHVSTVTTDPVTAGQSSTALTWTYAYTGNQLTKVCSPDDTADGSACTTYGYTTANEEHSQTLDLGPDSYWPLSDTSGTTAVSAVLPREGADNAAYNAVTLGQPGHLTGGGATAAGFDGTSSYAKLPNLELGTSSSESISLWFKTSTANGVIFSFSDMPIKATATLGNFTPSLYVGSDGKLNGLLWYGEKPTPITSAAAVTDNAWHHVVLAGSWTKQTMWLDGVQSGTSAGYGSFGFTGNQPWLFTDVYVGTGYQGAAWPDQAHLNSTTAYATYFKGSIADVSYYSRPLVQADVTALNKAATTPASLLNKVVRPSGKVFAQVGYDPETSSVDSLTDENGGSWSMAAPKYTGSSLGYRSSVLGSAPFGYYRLGETTGASQAVGETESTPGTYANTTLGTAGPFADHTTAGFNGTSSYVQLSDTLLHASNDRAVEAWFKTTSPGVILSDQSVAIAGATAASGSWDPILYVGTDGKMHGHFWSGSGTGGTAFGSKVLVDDGKWHHAALTVTGTAQTLYIDGIAQGTYTGAPNDASTNRLYLGAGFATAWVNTPGAVSYFNGSIAEAALYAHPLSGQDIAAHFAAGQNSGGLSPVDTVQVTDPQGKSNTYRFDPDNSYRMISQTDGTGHTTSYGYDSGGFEHTVTDPNGDVTTIGHDVRGNQVSQTSCQDQTALKCSTTYSTYLPDDTSAALTPNPQNDLPATTRDGRSASATDPAYLTSYSYDAAGNRTGVTTPPVSGFPHGRTTGVTYTDGTTVAAADGGFAPKGLPYKTVSPGGATTTITYFKNGDIAKVTDPDGKVTTFGYDNLGRPLSKTEASDSYPAGLTTSYTYDGDSQVTSQTDPQVTDRVTGAAHQARTDTVFDVDGMVSSQTVSDLSGGDSPRVQKYTYTPFDQVKTSEEPSGSTSTLTYDAYGNKATETDAAGNLTQFDYDATGNLLTQTLKGYTGDPVSPSAPRDLVESSRAYDPAGRLASLTDAMGNTTSYTYTDNGLQATATRSDPTGTQTFVEQANTYDGAGNLIKQVSNNGATTTTSAVDAADRTTSTTVDPTGVNRTTTVSYTPDDMVATSTLSDSTGQTHTTSSTYDPMGNVTSSSVQEDGVGHPDGWWKLDQTAGRSVPDASGDGHTATAGPGVTWSDGAASFTGNAADGDIATNGPVLDATASYTVSAWVKIPDTATNYTFVSQGGTTRAAFYLQYSAGSKAYDLHFGSQDVAAPSAFYDAAASTPPVLNTWTHLVGQYNAGTGAISLYVNGVLAGSGTNPAPWQGTGPLAIGGVTLADGTTIKDDVHGSVDNVQVYQRDLTTAEISALYAKGRSGGTTASSDEATTSFQLDQRGLPKSMTDPDQNVTDYSYDEAGQLVLTSAPAVNAEHDGGAPALVHPTTTTGYNTFGEPTESTDPNGDTVTTTYDGGGRRTGVVAPDYTPPDGSPVIHDAATTWTYDDAGNIATVTDPLQHTTHTLYDQLGDLAQTTDANGGVSRTTYDENGEARTQTDPTGGQTQTTYDFLGRPLTSTVLERYPTPATLTAHNDYTASTLNPGGAFLAGTTTADGVTTSYGYDHVGETTQVTDAAGNTTRTGYDAQGRATSVTQPDGTMNTVGYDQLGDPLQVTSLDTDHQTVLAGQSATYDAAGNLKSSTDGNHHTTTFTRDALGQVTGEVQPVDAGHSITTSFGYDAAGNGTRYTDGRGNKTLYTYTTWNLPESVIEPSVTTGTYDYSSPADSTSTTTYDAAGRAVTQTEPGRVAPTTGYDNLGNVTSQSGSGAEADTAGRSFHYDLDNRMTEAATAALGTGTPATDETFRYDDRSDLLGADGSGSSSSFTYNGDGLPTSRSDAAGTTGYTYDVADRLGTLTDPLTGTQLTYHYNTLSQPSTVQYGAGGDTRTYGYDHLHRLTSDTLTTPSGGTVASIGYGYDGNNNETGKTTTGLAGAGANTYTYDWANRLTSWANGGTTTAYAYDDSGNRTRAGSDVYTYDARDQLTGDGQNTYTYSARGTLTQQSAGGTTASFASDAYGQQTSQGTQRYVTDALGRVITDTNTGGGGSVTFSYGGTDTNTASDGANSYSWTPDGALVGVGATGGTQAGAVLALTDQHDDVVGDFTAGSTAVSASTGYDPLGKVTGTNGTPLGRLGYQSGWTDGSTGKVDMAARWYNPATGQFMNRDTVAQSPMPNPANANPFAYANDNPMTGVDPTGHGFLSAVRHAASSTYHAVVNTAKTVYHAVVNTAKTVYHAVVNTAKSIYHGVVSAYHYVASKVSSYASAIYEAATERLHRAEAAFNRQVAAMERQIAAFDRQIAAFNKEIADAKAAAKREAAAAVRNAQNVVSHAAHSTYQAVAKAVNTSATYFKNHAAAIASFAVSAVVFAGCEAVVTGASGGTLSVPGAIGCGALAGAASGLVDQGAKCAEGQHGACSVASFGESAFLGAVGGAVGGGIGGALGGKLAESALGDVLPKLVTSTLEGAAVGGISGGTASAITYGLTCSDSQSGCTWSGAGDAVASGTVSGAIGGGIGGALAGLGGGRNVCESSGPHSFVGSTGVVMADGSTKAISQVKVGDQVKDAVPGAKGAQTHTVQAVIVTTTDHDFVDVTVAPAGTAGKRTSTTPGLGRRILRKSALGLAASAALVTTTLGVSHHDAAAPTPVAYTAPASAPTSATSEATAGGATLTTTFHHPFYDATRSSFVEAGDLHTGDVLQTPTGTAEVTGLRLYHATTTTYDLTIAGLHTYYVEAGDTPVLVHNTDDGLCGIGGSRSATQIRNTPGPATGGYGLADAGSGWLRGSQGNFGRIPGQVADQLRGQTFSSFNAFREAFWKTVGNDSDLASSFSVSNVTRMQDGGSPFTASGQSMPGQFNYVLHHSMPIWAGGGVYDMDNIVILTPRLHSEILDPGFHYGR</sequence>
<evidence type="ECO:0000256" key="7">
    <source>
        <dbReference type="ARBA" id="ARBA00022801"/>
    </source>
</evidence>
<dbReference type="Pfam" id="PF25023">
    <property type="entry name" value="TEN_YD-shell"/>
    <property type="match status" value="1"/>
</dbReference>
<dbReference type="Pfam" id="PF21431">
    <property type="entry name" value="Col-Pyo_DNase"/>
    <property type="match status" value="1"/>
</dbReference>
<dbReference type="SMART" id="SM00560">
    <property type="entry name" value="LamGL"/>
    <property type="match status" value="1"/>
</dbReference>
<feature type="region of interest" description="Disordered" evidence="12">
    <location>
        <begin position="2631"/>
        <end position="2662"/>
    </location>
</feature>
<evidence type="ECO:0000259" key="13">
    <source>
        <dbReference type="SMART" id="SM00282"/>
    </source>
</evidence>
<evidence type="ECO:0000256" key="2">
    <source>
        <dbReference type="ARBA" id="ARBA00022529"/>
    </source>
</evidence>
<evidence type="ECO:0000259" key="14">
    <source>
        <dbReference type="SMART" id="SM00560"/>
    </source>
</evidence>
<name>A0A1H8EDF3_9ACTN</name>
<dbReference type="InterPro" id="IPR056823">
    <property type="entry name" value="TEN-like_YD-shell"/>
</dbReference>
<dbReference type="Pfam" id="PF20148">
    <property type="entry name" value="DUF6531"/>
    <property type="match status" value="1"/>
</dbReference>
<dbReference type="PROSITE" id="PS50818">
    <property type="entry name" value="INTEIN_C_TER"/>
    <property type="match status" value="1"/>
</dbReference>
<dbReference type="InterPro" id="IPR045351">
    <property type="entry name" value="DUF6531"/>
</dbReference>
<dbReference type="GO" id="GO:0004519">
    <property type="term" value="F:endonuclease activity"/>
    <property type="evidence" value="ECO:0007669"/>
    <property type="project" value="UniProtKB-KW"/>
</dbReference>
<dbReference type="Pfam" id="PF07591">
    <property type="entry name" value="PT-HINT"/>
    <property type="match status" value="1"/>
</dbReference>
<dbReference type="Gene3D" id="3.90.540.10">
    <property type="entry name" value="Colicin/pyocin, DNase domain"/>
    <property type="match status" value="1"/>
</dbReference>
<feature type="region of interest" description="Disordered" evidence="12">
    <location>
        <begin position="2218"/>
        <end position="2243"/>
    </location>
</feature>
<feature type="region of interest" description="Disordered" evidence="12">
    <location>
        <begin position="1515"/>
        <end position="1542"/>
    </location>
</feature>
<evidence type="ECO:0000313" key="15">
    <source>
        <dbReference type="EMBL" id="SEN17552.1"/>
    </source>
</evidence>
<dbReference type="STRING" id="310780.SAMN05216267_1002147"/>
<feature type="domain" description="Laminin G" evidence="13">
    <location>
        <begin position="1261"/>
        <end position="1401"/>
    </location>
</feature>
<keyword evidence="8" id="KW-0044">Antibiotic</keyword>
<evidence type="ECO:0000256" key="11">
    <source>
        <dbReference type="SAM" id="Coils"/>
    </source>
</evidence>
<feature type="compositionally biased region" description="Polar residues" evidence="12">
    <location>
        <begin position="1519"/>
        <end position="1530"/>
    </location>
</feature>
<dbReference type="Proteomes" id="UP000181951">
    <property type="component" value="Unassembled WGS sequence"/>
</dbReference>
<dbReference type="NCBIfam" id="TIGR03696">
    <property type="entry name" value="Rhs_assc_core"/>
    <property type="match status" value="1"/>
</dbReference>
<keyword evidence="9" id="KW-0078">Bacteriocin</keyword>
<keyword evidence="6" id="KW-0255">Endonuclease</keyword>
<evidence type="ECO:0000256" key="8">
    <source>
        <dbReference type="ARBA" id="ARBA00023022"/>
    </source>
</evidence>
<evidence type="ECO:0000256" key="12">
    <source>
        <dbReference type="SAM" id="MobiDB-lite"/>
    </source>
</evidence>
<dbReference type="Pfam" id="PF13385">
    <property type="entry name" value="Laminin_G_3"/>
    <property type="match status" value="3"/>
</dbReference>
<keyword evidence="2" id="KW-0929">Antimicrobial</keyword>
<dbReference type="InterPro" id="IPR022385">
    <property type="entry name" value="Rhs_assc_core"/>
</dbReference>
<dbReference type="InterPro" id="IPR006558">
    <property type="entry name" value="LamG-like"/>
</dbReference>
<keyword evidence="7" id="KW-0378">Hydrolase</keyword>
<evidence type="ECO:0000256" key="9">
    <source>
        <dbReference type="ARBA" id="ARBA00023048"/>
    </source>
</evidence>
<feature type="compositionally biased region" description="Polar residues" evidence="12">
    <location>
        <begin position="2146"/>
        <end position="2160"/>
    </location>
</feature>
<evidence type="ECO:0000256" key="6">
    <source>
        <dbReference type="ARBA" id="ARBA00022759"/>
    </source>
</evidence>
<feature type="region of interest" description="Disordered" evidence="12">
    <location>
        <begin position="1895"/>
        <end position="1918"/>
    </location>
</feature>
<dbReference type="SUPFAM" id="SSF54060">
    <property type="entry name" value="His-Me finger endonucleases"/>
    <property type="match status" value="1"/>
</dbReference>
<feature type="region of interest" description="Disordered" evidence="12">
    <location>
        <begin position="2564"/>
        <end position="2594"/>
    </location>
</feature>
<keyword evidence="4" id="KW-0732">Signal</keyword>
<protein>
    <submittedName>
        <fullName evidence="15">RHS repeat-associated core domain-containing protein</fullName>
    </submittedName>
</protein>
<feature type="domain" description="Laminin G" evidence="13">
    <location>
        <begin position="968"/>
        <end position="1120"/>
    </location>
</feature>
<dbReference type="Gene3D" id="2.60.120.200">
    <property type="match status" value="3"/>
</dbReference>
<gene>
    <name evidence="15" type="ORF">SAMN05216267_1002147</name>
</gene>
<feature type="domain" description="LamG-like jellyroll fold" evidence="14">
    <location>
        <begin position="1991"/>
        <end position="2133"/>
    </location>
</feature>
<dbReference type="OrthoDB" id="4981820at2"/>
<proteinExistence type="inferred from homology"/>
<keyword evidence="11" id="KW-0175">Coiled coil</keyword>
<dbReference type="RefSeq" id="WP_107451524.1">
    <property type="nucleotide sequence ID" value="NZ_FODD01000002.1"/>
</dbReference>
<comment type="similarity">
    <text evidence="1">Belongs to the colicin/pyosin nuclease family.</text>
</comment>
<reference evidence="15 16" key="1">
    <citation type="submission" date="2016-10" db="EMBL/GenBank/DDBJ databases">
        <authorList>
            <person name="de Groot N.N."/>
        </authorList>
    </citation>
    <scope>NUCLEOTIDE SEQUENCE [LARGE SCALE GENOMIC DNA]</scope>
    <source>
        <strain evidence="15 16">CGMCC 4.2026</strain>
    </source>
</reference>
<feature type="region of interest" description="Disordered" evidence="12">
    <location>
        <begin position="2308"/>
        <end position="2327"/>
    </location>
</feature>
<feature type="region of interest" description="Disordered" evidence="12">
    <location>
        <begin position="1942"/>
        <end position="1961"/>
    </location>
</feature>
<dbReference type="GO" id="GO:0031640">
    <property type="term" value="P:killing of cells of another organism"/>
    <property type="evidence" value="ECO:0007669"/>
    <property type="project" value="UniProtKB-KW"/>
</dbReference>
<dbReference type="SMART" id="SM00282">
    <property type="entry name" value="LamG"/>
    <property type="match status" value="2"/>
</dbReference>
<dbReference type="InterPro" id="IPR036844">
    <property type="entry name" value="Hint_dom_sf"/>
</dbReference>
<feature type="compositionally biased region" description="Low complexity" evidence="12">
    <location>
        <begin position="2633"/>
        <end position="2644"/>
    </location>
</feature>
<dbReference type="PANTHER" id="PTHR32305">
    <property type="match status" value="1"/>
</dbReference>
<evidence type="ECO:0000256" key="1">
    <source>
        <dbReference type="ARBA" id="ARBA00006811"/>
    </source>
</evidence>